<dbReference type="SUPFAM" id="SSF52799">
    <property type="entry name" value="(Phosphotyrosine protein) phosphatases II"/>
    <property type="match status" value="1"/>
</dbReference>
<name>A0A0M3IZ20_ANISI</name>
<feature type="region of interest" description="Disordered" evidence="1">
    <location>
        <begin position="1"/>
        <end position="64"/>
    </location>
</feature>
<dbReference type="PANTHER" id="PTHR46163">
    <property type="entry name" value="TYROSINE-PROTEIN PHOSPHATASE-RELATED"/>
    <property type="match status" value="1"/>
</dbReference>
<dbReference type="InterPro" id="IPR016130">
    <property type="entry name" value="Tyr_Pase_AS"/>
</dbReference>
<gene>
    <name evidence="4" type="ORF">ASIM_LOCUS403</name>
</gene>
<dbReference type="InterPro" id="IPR029021">
    <property type="entry name" value="Prot-tyrosine_phosphatase-like"/>
</dbReference>
<sequence>MKARQAINAEKRRMNQEIVAKVKTSDNSSRRMRRKKAKLKTAISVDQQQQQKEEKAPPKKGRSRFANFIDDVFTSVREFKRKNITETFSTRQRRKARNRKKQQVPFSEVQGAKHSRDVPSNDGQKENICKFLSEIFGLGVDGLLQQYQTYLKTYVPSDVTRNAFDKNMERNRYKDVVCIDQSRVVLKGVEQDYIHANHVRGDPYVNPFICTQGPMKGTVNDFWIMVMQERVSHIFMLCNVVECGKSRCAQYWPPEVGSTAEHAGVTIKNVSVDDDDSTLVITILEAEGRGEHLTIKHVRWKNWPDKGVPSSVFAPFRMLKMARQSTTRPTVVHCSAGIGRTGCIVAIELAVQILLTQKPLDLVRAVQKLRSEIILPLFRLIRFIVINISMGSPNAKGPNLLIRSVFPAMRMSAVQTDTQFVYVVRCLLAYATTCGVLQFKSSLIPKANKFEAEYEAHFAAKAVTPAEATEKDSKTANEVTKASAEQPDAKAAITITVNDQIAINTDASKENMDKKSKETAEMAGAKPSDTAKHNEIKATDDRKQSNEPLKRTDDVQRPSAEVGKQIDDAAPKELVKLTSDEHPQKAPNVEKEPAETRKRDVNVEKVEKAIKDRNELNENQQQEGNAMGGGSVLLVNNQAT</sequence>
<feature type="region of interest" description="Disordered" evidence="1">
    <location>
        <begin position="465"/>
        <end position="487"/>
    </location>
</feature>
<feature type="compositionally biased region" description="Basic and acidic residues" evidence="1">
    <location>
        <begin position="564"/>
        <end position="616"/>
    </location>
</feature>
<dbReference type="InterPro" id="IPR000242">
    <property type="entry name" value="PTP_cat"/>
</dbReference>
<feature type="compositionally biased region" description="Basic and acidic residues" evidence="1">
    <location>
        <begin position="507"/>
        <end position="520"/>
    </location>
</feature>
<dbReference type="OrthoDB" id="6058203at2759"/>
<feature type="domain" description="Tyrosine specific protein phosphatases" evidence="3">
    <location>
        <begin position="316"/>
        <end position="372"/>
    </location>
</feature>
<dbReference type="PROSITE" id="PS50056">
    <property type="entry name" value="TYR_PHOSPHATASE_2"/>
    <property type="match status" value="1"/>
</dbReference>
<dbReference type="Gene3D" id="3.90.190.10">
    <property type="entry name" value="Protein tyrosine phosphatase superfamily"/>
    <property type="match status" value="1"/>
</dbReference>
<reference evidence="4 5" key="2">
    <citation type="submission" date="2018-11" db="EMBL/GenBank/DDBJ databases">
        <authorList>
            <consortium name="Pathogen Informatics"/>
        </authorList>
    </citation>
    <scope>NUCLEOTIDE SEQUENCE [LARGE SCALE GENOMIC DNA]</scope>
</reference>
<evidence type="ECO:0000313" key="5">
    <source>
        <dbReference type="Proteomes" id="UP000267096"/>
    </source>
</evidence>
<feature type="compositionally biased region" description="Basic and acidic residues" evidence="1">
    <location>
        <begin position="529"/>
        <end position="556"/>
    </location>
</feature>
<evidence type="ECO:0000256" key="1">
    <source>
        <dbReference type="SAM" id="MobiDB-lite"/>
    </source>
</evidence>
<accession>A0A0M3IZ20</accession>
<evidence type="ECO:0000313" key="4">
    <source>
        <dbReference type="EMBL" id="VDK17673.1"/>
    </source>
</evidence>
<feature type="domain" description="Tyrosine-protein phosphatase" evidence="2">
    <location>
        <begin position="143"/>
        <end position="430"/>
    </location>
</feature>
<dbReference type="InterPro" id="IPR000387">
    <property type="entry name" value="Tyr_Pase_dom"/>
</dbReference>
<feature type="compositionally biased region" description="Basic residues" evidence="1">
    <location>
        <begin position="30"/>
        <end position="39"/>
    </location>
</feature>
<evidence type="ECO:0000313" key="6">
    <source>
        <dbReference type="WBParaSite" id="ASIM_0000050001-mRNA-1"/>
    </source>
</evidence>
<organism evidence="6">
    <name type="scientific">Anisakis simplex</name>
    <name type="common">Herring worm</name>
    <dbReference type="NCBI Taxonomy" id="6269"/>
    <lineage>
        <taxon>Eukaryota</taxon>
        <taxon>Metazoa</taxon>
        <taxon>Ecdysozoa</taxon>
        <taxon>Nematoda</taxon>
        <taxon>Chromadorea</taxon>
        <taxon>Rhabditida</taxon>
        <taxon>Spirurina</taxon>
        <taxon>Ascaridomorpha</taxon>
        <taxon>Ascaridoidea</taxon>
        <taxon>Anisakidae</taxon>
        <taxon>Anisakis</taxon>
        <taxon>Anisakis simplex complex</taxon>
    </lineage>
</organism>
<dbReference type="EMBL" id="UYRR01000239">
    <property type="protein sequence ID" value="VDK17673.1"/>
    <property type="molecule type" value="Genomic_DNA"/>
</dbReference>
<feature type="region of interest" description="Disordered" evidence="1">
    <location>
        <begin position="506"/>
        <end position="640"/>
    </location>
</feature>
<dbReference type="GO" id="GO:0004725">
    <property type="term" value="F:protein tyrosine phosphatase activity"/>
    <property type="evidence" value="ECO:0007669"/>
    <property type="project" value="InterPro"/>
</dbReference>
<dbReference type="Proteomes" id="UP000267096">
    <property type="component" value="Unassembled WGS sequence"/>
</dbReference>
<feature type="compositionally biased region" description="Basic and acidic residues" evidence="1">
    <location>
        <begin position="114"/>
        <end position="123"/>
    </location>
</feature>
<reference evidence="6" key="1">
    <citation type="submission" date="2017-02" db="UniProtKB">
        <authorList>
            <consortium name="WormBaseParasite"/>
        </authorList>
    </citation>
    <scope>IDENTIFICATION</scope>
</reference>
<dbReference type="InterPro" id="IPR003595">
    <property type="entry name" value="Tyr_Pase_cat"/>
</dbReference>
<dbReference type="PROSITE" id="PS00383">
    <property type="entry name" value="TYR_PHOSPHATASE_1"/>
    <property type="match status" value="1"/>
</dbReference>
<dbReference type="WBParaSite" id="ASIM_0000050001-mRNA-1">
    <property type="protein sequence ID" value="ASIM_0000050001-mRNA-1"/>
    <property type="gene ID" value="ASIM_0000050001"/>
</dbReference>
<feature type="compositionally biased region" description="Basic residues" evidence="1">
    <location>
        <begin position="91"/>
        <end position="102"/>
    </location>
</feature>
<feature type="region of interest" description="Disordered" evidence="1">
    <location>
        <begin position="87"/>
        <end position="123"/>
    </location>
</feature>
<proteinExistence type="predicted"/>
<dbReference type="SMART" id="SM00194">
    <property type="entry name" value="PTPc"/>
    <property type="match status" value="1"/>
</dbReference>
<dbReference type="PROSITE" id="PS50055">
    <property type="entry name" value="TYR_PHOSPHATASE_PTP"/>
    <property type="match status" value="1"/>
</dbReference>
<dbReference type="Pfam" id="PF00102">
    <property type="entry name" value="Y_phosphatase"/>
    <property type="match status" value="1"/>
</dbReference>
<dbReference type="InterPro" id="IPR052782">
    <property type="entry name" value="Oocyte-zygote_transition_reg"/>
</dbReference>
<evidence type="ECO:0000259" key="2">
    <source>
        <dbReference type="PROSITE" id="PS50055"/>
    </source>
</evidence>
<evidence type="ECO:0000259" key="3">
    <source>
        <dbReference type="PROSITE" id="PS50056"/>
    </source>
</evidence>
<protein>
    <submittedName>
        <fullName evidence="6">Tyrosine-protein phosphatase domain-containing protein</fullName>
    </submittedName>
</protein>
<keyword evidence="5" id="KW-1185">Reference proteome</keyword>
<dbReference type="CDD" id="cd00047">
    <property type="entry name" value="PTPc"/>
    <property type="match status" value="1"/>
</dbReference>
<dbReference type="PRINTS" id="PR00700">
    <property type="entry name" value="PRTYPHPHTASE"/>
</dbReference>
<dbReference type="AlphaFoldDB" id="A0A0M3IZ20"/>
<dbReference type="SMART" id="SM00404">
    <property type="entry name" value="PTPc_motif"/>
    <property type="match status" value="1"/>
</dbReference>